<evidence type="ECO:0000313" key="2">
    <source>
        <dbReference type="Proteomes" id="UP000015106"/>
    </source>
</evidence>
<dbReference type="EnsemblPlants" id="TuG1812G0400003752.01.T02">
    <property type="protein sequence ID" value="TuG1812G0400003752.01.T02.cds242787"/>
    <property type="gene ID" value="TuG1812G0400003752.01"/>
</dbReference>
<evidence type="ECO:0000313" key="1">
    <source>
        <dbReference type="EnsemblPlants" id="TuG1812G0400003752.01.T02.cds242787"/>
    </source>
</evidence>
<protein>
    <submittedName>
        <fullName evidence="1">Uncharacterized protein</fullName>
    </submittedName>
</protein>
<dbReference type="Proteomes" id="UP000015106">
    <property type="component" value="Chromosome 4"/>
</dbReference>
<organism evidence="1 2">
    <name type="scientific">Triticum urartu</name>
    <name type="common">Red wild einkorn</name>
    <name type="synonym">Crithodium urartu</name>
    <dbReference type="NCBI Taxonomy" id="4572"/>
    <lineage>
        <taxon>Eukaryota</taxon>
        <taxon>Viridiplantae</taxon>
        <taxon>Streptophyta</taxon>
        <taxon>Embryophyta</taxon>
        <taxon>Tracheophyta</taxon>
        <taxon>Spermatophyta</taxon>
        <taxon>Magnoliopsida</taxon>
        <taxon>Liliopsida</taxon>
        <taxon>Poales</taxon>
        <taxon>Poaceae</taxon>
        <taxon>BOP clade</taxon>
        <taxon>Pooideae</taxon>
        <taxon>Triticodae</taxon>
        <taxon>Triticeae</taxon>
        <taxon>Triticinae</taxon>
        <taxon>Triticum</taxon>
    </lineage>
</organism>
<reference evidence="1" key="2">
    <citation type="submission" date="2018-03" db="EMBL/GenBank/DDBJ databases">
        <title>The Triticum urartu genome reveals the dynamic nature of wheat genome evolution.</title>
        <authorList>
            <person name="Ling H."/>
            <person name="Ma B."/>
            <person name="Shi X."/>
            <person name="Liu H."/>
            <person name="Dong L."/>
            <person name="Sun H."/>
            <person name="Cao Y."/>
            <person name="Gao Q."/>
            <person name="Zheng S."/>
            <person name="Li Y."/>
            <person name="Yu Y."/>
            <person name="Du H."/>
            <person name="Qi M."/>
            <person name="Li Y."/>
            <person name="Yu H."/>
            <person name="Cui Y."/>
            <person name="Wang N."/>
            <person name="Chen C."/>
            <person name="Wu H."/>
            <person name="Zhao Y."/>
            <person name="Zhang J."/>
            <person name="Li Y."/>
            <person name="Zhou W."/>
            <person name="Zhang B."/>
            <person name="Hu W."/>
            <person name="Eijk M."/>
            <person name="Tang J."/>
            <person name="Witsenboer H."/>
            <person name="Zhao S."/>
            <person name="Li Z."/>
            <person name="Zhang A."/>
            <person name="Wang D."/>
            <person name="Liang C."/>
        </authorList>
    </citation>
    <scope>NUCLEOTIDE SEQUENCE [LARGE SCALE GENOMIC DNA]</scope>
    <source>
        <strain evidence="1">cv. G1812</strain>
    </source>
</reference>
<proteinExistence type="predicted"/>
<reference evidence="2" key="1">
    <citation type="journal article" date="2013" name="Nature">
        <title>Draft genome of the wheat A-genome progenitor Triticum urartu.</title>
        <authorList>
            <person name="Ling H.Q."/>
            <person name="Zhao S."/>
            <person name="Liu D."/>
            <person name="Wang J."/>
            <person name="Sun H."/>
            <person name="Zhang C."/>
            <person name="Fan H."/>
            <person name="Li D."/>
            <person name="Dong L."/>
            <person name="Tao Y."/>
            <person name="Gao C."/>
            <person name="Wu H."/>
            <person name="Li Y."/>
            <person name="Cui Y."/>
            <person name="Guo X."/>
            <person name="Zheng S."/>
            <person name="Wang B."/>
            <person name="Yu K."/>
            <person name="Liang Q."/>
            <person name="Yang W."/>
            <person name="Lou X."/>
            <person name="Chen J."/>
            <person name="Feng M."/>
            <person name="Jian J."/>
            <person name="Zhang X."/>
            <person name="Luo G."/>
            <person name="Jiang Y."/>
            <person name="Liu J."/>
            <person name="Wang Z."/>
            <person name="Sha Y."/>
            <person name="Zhang B."/>
            <person name="Wu H."/>
            <person name="Tang D."/>
            <person name="Shen Q."/>
            <person name="Xue P."/>
            <person name="Zou S."/>
            <person name="Wang X."/>
            <person name="Liu X."/>
            <person name="Wang F."/>
            <person name="Yang Y."/>
            <person name="An X."/>
            <person name="Dong Z."/>
            <person name="Zhang K."/>
            <person name="Zhang X."/>
            <person name="Luo M.C."/>
            <person name="Dvorak J."/>
            <person name="Tong Y."/>
            <person name="Wang J."/>
            <person name="Yang H."/>
            <person name="Li Z."/>
            <person name="Wang D."/>
            <person name="Zhang A."/>
            <person name="Wang J."/>
        </authorList>
    </citation>
    <scope>NUCLEOTIDE SEQUENCE</scope>
    <source>
        <strain evidence="2">cv. G1812</strain>
    </source>
</reference>
<sequence length="116" mass="13711">MRSYMGYEMLLEVWFWDLLLFKLQLPYLVLGIPIDTDDTWSIFSSGSRHIWHHFLVDFVHLLFVCFELEYSVQDLSLNLVKLILCSLNLNNASYLTKFCFVLEVFFPSNSLNDSET</sequence>
<accession>A0A8R7Q8V0</accession>
<dbReference type="Gramene" id="TuG1812G0400003752.01.T02">
    <property type="protein sequence ID" value="TuG1812G0400003752.01.T02.cds242787"/>
    <property type="gene ID" value="TuG1812G0400003752.01"/>
</dbReference>
<keyword evidence="2" id="KW-1185">Reference proteome</keyword>
<reference evidence="1" key="3">
    <citation type="submission" date="2022-06" db="UniProtKB">
        <authorList>
            <consortium name="EnsemblPlants"/>
        </authorList>
    </citation>
    <scope>IDENTIFICATION</scope>
</reference>
<name>A0A8R7Q8V0_TRIUA</name>
<dbReference type="AlphaFoldDB" id="A0A8R7Q8V0"/>